<dbReference type="InterPro" id="IPR013507">
    <property type="entry name" value="DNA_mismatch_S5_2-like"/>
</dbReference>
<dbReference type="InterPro" id="IPR036890">
    <property type="entry name" value="HATPase_C_sf"/>
</dbReference>
<keyword evidence="9" id="KW-1185">Reference proteome</keyword>
<dbReference type="PANTHER" id="PTHR10073">
    <property type="entry name" value="DNA MISMATCH REPAIR PROTEIN MLH, PMS, MUTL"/>
    <property type="match status" value="1"/>
</dbReference>
<dbReference type="InterPro" id="IPR020568">
    <property type="entry name" value="Ribosomal_Su5_D2-typ_SF"/>
</dbReference>
<name>A0ABV9SV91_9BACT</name>
<dbReference type="NCBIfam" id="TIGR00585">
    <property type="entry name" value="mutl"/>
    <property type="match status" value="1"/>
</dbReference>
<evidence type="ECO:0000256" key="3">
    <source>
        <dbReference type="ARBA" id="ARBA00022763"/>
    </source>
</evidence>
<dbReference type="Gene3D" id="3.30.1370.100">
    <property type="entry name" value="MutL, C-terminal domain, regulatory subdomain"/>
    <property type="match status" value="1"/>
</dbReference>
<dbReference type="InterPro" id="IPR002099">
    <property type="entry name" value="MutL/Mlh/PMS"/>
</dbReference>
<dbReference type="CDD" id="cd00782">
    <property type="entry name" value="MutL_Trans"/>
    <property type="match status" value="1"/>
</dbReference>
<evidence type="ECO:0000259" key="7">
    <source>
        <dbReference type="SMART" id="SM01340"/>
    </source>
</evidence>
<dbReference type="InterPro" id="IPR037198">
    <property type="entry name" value="MutL_C_sf"/>
</dbReference>
<dbReference type="CDD" id="cd16926">
    <property type="entry name" value="HATPase_MutL-MLH-PMS-like"/>
    <property type="match status" value="1"/>
</dbReference>
<feature type="domain" description="MutL C-terminal dimerisation" evidence="6">
    <location>
        <begin position="433"/>
        <end position="575"/>
    </location>
</feature>
<dbReference type="RefSeq" id="WP_377060628.1">
    <property type="nucleotide sequence ID" value="NZ_JBHSJJ010000001.1"/>
</dbReference>
<evidence type="ECO:0000256" key="1">
    <source>
        <dbReference type="ARBA" id="ARBA00006082"/>
    </source>
</evidence>
<evidence type="ECO:0000256" key="4">
    <source>
        <dbReference type="ARBA" id="ARBA00023204"/>
    </source>
</evidence>
<dbReference type="Gene3D" id="3.30.230.10">
    <property type="match status" value="1"/>
</dbReference>
<dbReference type="Pfam" id="PF01119">
    <property type="entry name" value="DNA_mis_repair"/>
    <property type="match status" value="1"/>
</dbReference>
<sequence>MNDLIQLLPDAIANQIAAGEVVQRPSSALKELMENAVDAQAKNIKVLIKDGGKTLIQVIDDGIGMSVTDARMCFERHATSKIRRSDDLFNIRTFGFRGEAMASIAAVAQVELKTRRAADELGALICIEGSELKKQEPVVCQEGTSVSVRNLFFNVPARRNFLKSNAVETKHLVEEFQRVALAYPGVSFSFHQNDMELFKLGEGKLSKRIVGIFGQHYRNQLIACKEDTPHITITGYIGKPENAKKTRGEQYFFVNNRFIRSNYLHHAVLNAYEGLISPDHHPFYVLFLEIDPKHIDINVHPTKTEIKLDDERTIYGVVRSAVKQALGAHHVVPTIDFSLDVNFTENWKADTSKKQEVSLENSYKTYRGPSLLNKDVKGWERLFENNPEDEALSSLDSEKGTEEKEMITFSSRANALEKKAGAFSGEAFRDTGNTFQMENTYIVTQTSSGLLIFDQQAAHQRILYERYVRQLEQSSGASQQCLFPQNVTLSPADFALVMDLNDELANLGFQISVFGQNTVLINGVPADVHINSEKALFEELLEQFKHFKTELSLDKKENLARSLAKKSSIKKGDRLNTQEMENLAGQLFACQTPNYSPDGCKTFIKLDISKIERFFNF</sequence>
<dbReference type="SUPFAM" id="SSF118116">
    <property type="entry name" value="DNA mismatch repair protein MutL"/>
    <property type="match status" value="1"/>
</dbReference>
<evidence type="ECO:0000256" key="2">
    <source>
        <dbReference type="ARBA" id="ARBA00021975"/>
    </source>
</evidence>
<dbReference type="Pfam" id="PF08676">
    <property type="entry name" value="MutL_C"/>
    <property type="match status" value="1"/>
</dbReference>
<keyword evidence="3 5" id="KW-0227">DNA damage</keyword>
<proteinExistence type="inferred from homology"/>
<keyword evidence="8" id="KW-0255">Endonuclease</keyword>
<dbReference type="SMART" id="SM00853">
    <property type="entry name" value="MutL_C"/>
    <property type="match status" value="1"/>
</dbReference>
<evidence type="ECO:0000313" key="8">
    <source>
        <dbReference type="EMBL" id="MFC4870251.1"/>
    </source>
</evidence>
<dbReference type="InterPro" id="IPR038973">
    <property type="entry name" value="MutL/Mlh/Pms-like"/>
</dbReference>
<evidence type="ECO:0000256" key="5">
    <source>
        <dbReference type="HAMAP-Rule" id="MF_00149"/>
    </source>
</evidence>
<dbReference type="InterPro" id="IPR042120">
    <property type="entry name" value="MutL_C_dimsub"/>
</dbReference>
<feature type="domain" description="DNA mismatch repair protein S5" evidence="7">
    <location>
        <begin position="209"/>
        <end position="327"/>
    </location>
</feature>
<dbReference type="GO" id="GO:0004519">
    <property type="term" value="F:endonuclease activity"/>
    <property type="evidence" value="ECO:0007669"/>
    <property type="project" value="UniProtKB-KW"/>
</dbReference>
<dbReference type="PANTHER" id="PTHR10073:SF12">
    <property type="entry name" value="DNA MISMATCH REPAIR PROTEIN MLH1"/>
    <property type="match status" value="1"/>
</dbReference>
<protein>
    <recommendedName>
        <fullName evidence="2 5">DNA mismatch repair protein MutL</fullName>
    </recommendedName>
</protein>
<dbReference type="SUPFAM" id="SSF54211">
    <property type="entry name" value="Ribosomal protein S5 domain 2-like"/>
    <property type="match status" value="1"/>
</dbReference>
<dbReference type="InterPro" id="IPR014721">
    <property type="entry name" value="Ribsml_uS5_D2-typ_fold_subgr"/>
</dbReference>
<comment type="function">
    <text evidence="5">This protein is involved in the repair of mismatches in DNA. It is required for dam-dependent methyl-directed DNA mismatch repair. May act as a 'molecular matchmaker', a protein that promotes the formation of a stable complex between two or more DNA-binding proteins in an ATP-dependent manner without itself being part of a final effector complex.</text>
</comment>
<accession>A0ABV9SV91</accession>
<dbReference type="InterPro" id="IPR042121">
    <property type="entry name" value="MutL_C_regsub"/>
</dbReference>
<organism evidence="8 9">
    <name type="scientific">Negadavirga shengliensis</name>
    <dbReference type="NCBI Taxonomy" id="1389218"/>
    <lineage>
        <taxon>Bacteria</taxon>
        <taxon>Pseudomonadati</taxon>
        <taxon>Bacteroidota</taxon>
        <taxon>Cytophagia</taxon>
        <taxon>Cytophagales</taxon>
        <taxon>Cyclobacteriaceae</taxon>
        <taxon>Negadavirga</taxon>
    </lineage>
</organism>
<dbReference type="HAMAP" id="MF_00149">
    <property type="entry name" value="DNA_mis_repair"/>
    <property type="match status" value="1"/>
</dbReference>
<dbReference type="SUPFAM" id="SSF55874">
    <property type="entry name" value="ATPase domain of HSP90 chaperone/DNA topoisomerase II/histidine kinase"/>
    <property type="match status" value="1"/>
</dbReference>
<dbReference type="Gene3D" id="3.30.565.10">
    <property type="entry name" value="Histidine kinase-like ATPase, C-terminal domain"/>
    <property type="match status" value="1"/>
</dbReference>
<dbReference type="Pfam" id="PF13589">
    <property type="entry name" value="HATPase_c_3"/>
    <property type="match status" value="1"/>
</dbReference>
<evidence type="ECO:0000259" key="6">
    <source>
        <dbReference type="SMART" id="SM00853"/>
    </source>
</evidence>
<keyword evidence="8" id="KW-0540">Nuclease</keyword>
<dbReference type="EMBL" id="JBHSJJ010000001">
    <property type="protein sequence ID" value="MFC4870251.1"/>
    <property type="molecule type" value="Genomic_DNA"/>
</dbReference>
<dbReference type="SMART" id="SM01340">
    <property type="entry name" value="DNA_mis_repair"/>
    <property type="match status" value="1"/>
</dbReference>
<dbReference type="InterPro" id="IPR014790">
    <property type="entry name" value="MutL_C"/>
</dbReference>
<keyword evidence="4 5" id="KW-0234">DNA repair</keyword>
<dbReference type="Proteomes" id="UP001595818">
    <property type="component" value="Unassembled WGS sequence"/>
</dbReference>
<dbReference type="Gene3D" id="3.30.1540.20">
    <property type="entry name" value="MutL, C-terminal domain, dimerisation subdomain"/>
    <property type="match status" value="1"/>
</dbReference>
<gene>
    <name evidence="5 8" type="primary">mutL</name>
    <name evidence="8" type="ORF">ACFPFU_01030</name>
</gene>
<keyword evidence="8" id="KW-0378">Hydrolase</keyword>
<reference evidence="9" key="1">
    <citation type="journal article" date="2019" name="Int. J. Syst. Evol. Microbiol.">
        <title>The Global Catalogue of Microorganisms (GCM) 10K type strain sequencing project: providing services to taxonomists for standard genome sequencing and annotation.</title>
        <authorList>
            <consortium name="The Broad Institute Genomics Platform"/>
            <consortium name="The Broad Institute Genome Sequencing Center for Infectious Disease"/>
            <person name="Wu L."/>
            <person name="Ma J."/>
        </authorList>
    </citation>
    <scope>NUCLEOTIDE SEQUENCE [LARGE SCALE GENOMIC DNA]</scope>
    <source>
        <strain evidence="9">CGMCC 4.7466</strain>
    </source>
</reference>
<evidence type="ECO:0000313" key="9">
    <source>
        <dbReference type="Proteomes" id="UP001595818"/>
    </source>
</evidence>
<comment type="similarity">
    <text evidence="1 5">Belongs to the DNA mismatch repair MutL/HexB family.</text>
</comment>
<dbReference type="InterPro" id="IPR020667">
    <property type="entry name" value="DNA_mismatch_repair_MutL"/>
</dbReference>
<comment type="caution">
    <text evidence="8">The sequence shown here is derived from an EMBL/GenBank/DDBJ whole genome shotgun (WGS) entry which is preliminary data.</text>
</comment>